<keyword evidence="2" id="KW-1185">Reference proteome</keyword>
<evidence type="ECO:0000313" key="2">
    <source>
        <dbReference type="Proteomes" id="UP001499863"/>
    </source>
</evidence>
<proteinExistence type="predicted"/>
<gene>
    <name evidence="1" type="ORF">GCM10009639_59380</name>
</gene>
<dbReference type="RefSeq" id="WP_344343066.1">
    <property type="nucleotide sequence ID" value="NZ_BAAAKJ010000354.1"/>
</dbReference>
<evidence type="ECO:0000313" key="1">
    <source>
        <dbReference type="EMBL" id="GAA1409096.1"/>
    </source>
</evidence>
<comment type="caution">
    <text evidence="1">The sequence shown here is derived from an EMBL/GenBank/DDBJ whole genome shotgun (WGS) entry which is preliminary data.</text>
</comment>
<dbReference type="Proteomes" id="UP001499863">
    <property type="component" value="Unassembled WGS sequence"/>
</dbReference>
<sequence length="271" mass="29098">MPYELSAVMGRFDLLRSLTAGIREAVVAPLRQRVGLVPVTGQLLEEVTGSRAGQDGGGPDGQPFGVVPPAFEQTLSHWALGGTIAYVEADFHAGRGAQAAAVWRAGAMVWGPNRTGDFSGPREDWPINAALALLDVVPSGSGEARHRDLFLEVGLGREQDMDGWQLAGRDARWAATYDEWREEQERAARAAAEFERSRRLPDVPVALDGKAIMELLGLPPGPLIGAATRHLQDLHLQRGPLSRETAVARLRAWAVEQDAERAGGDTASGTT</sequence>
<accession>A0ABN1YF46</accession>
<organism evidence="1 2">
    <name type="scientific">Kitasatospora putterlickiae</name>
    <dbReference type="NCBI Taxonomy" id="221725"/>
    <lineage>
        <taxon>Bacteria</taxon>
        <taxon>Bacillati</taxon>
        <taxon>Actinomycetota</taxon>
        <taxon>Actinomycetes</taxon>
        <taxon>Kitasatosporales</taxon>
        <taxon>Streptomycetaceae</taxon>
        <taxon>Kitasatospora</taxon>
    </lineage>
</organism>
<dbReference type="EMBL" id="BAAAKJ010000354">
    <property type="protein sequence ID" value="GAA1409096.1"/>
    <property type="molecule type" value="Genomic_DNA"/>
</dbReference>
<dbReference type="SUPFAM" id="SSF81891">
    <property type="entry name" value="Poly A polymerase C-terminal region-like"/>
    <property type="match status" value="1"/>
</dbReference>
<name>A0ABN1YF46_9ACTN</name>
<reference evidence="1 2" key="1">
    <citation type="journal article" date="2019" name="Int. J. Syst. Evol. Microbiol.">
        <title>The Global Catalogue of Microorganisms (GCM) 10K type strain sequencing project: providing services to taxonomists for standard genome sequencing and annotation.</title>
        <authorList>
            <consortium name="The Broad Institute Genomics Platform"/>
            <consortium name="The Broad Institute Genome Sequencing Center for Infectious Disease"/>
            <person name="Wu L."/>
            <person name="Ma J."/>
        </authorList>
    </citation>
    <scope>NUCLEOTIDE SEQUENCE [LARGE SCALE GENOMIC DNA]</scope>
    <source>
        <strain evidence="1 2">JCM 12393</strain>
    </source>
</reference>
<protein>
    <submittedName>
        <fullName evidence="1">Uncharacterized protein</fullName>
    </submittedName>
</protein>